<evidence type="ECO:0000313" key="3">
    <source>
        <dbReference type="Proteomes" id="UP000019754"/>
    </source>
</evidence>
<evidence type="ECO:0000259" key="1">
    <source>
        <dbReference type="Pfam" id="PF14534"/>
    </source>
</evidence>
<dbReference type="OrthoDB" id="4479885at2"/>
<organism evidence="2 3">
    <name type="scientific">Brachybacterium muris UCD-AY4</name>
    <dbReference type="NCBI Taxonomy" id="1249481"/>
    <lineage>
        <taxon>Bacteria</taxon>
        <taxon>Bacillati</taxon>
        <taxon>Actinomycetota</taxon>
        <taxon>Actinomycetes</taxon>
        <taxon>Micrococcales</taxon>
        <taxon>Dermabacteraceae</taxon>
        <taxon>Brachybacterium</taxon>
    </lineage>
</organism>
<protein>
    <recommendedName>
        <fullName evidence="1">DUF4440 domain-containing protein</fullName>
    </recommendedName>
</protein>
<comment type="caution">
    <text evidence="2">The sequence shown here is derived from an EMBL/GenBank/DDBJ whole genome shotgun (WGS) entry which is preliminary data.</text>
</comment>
<gene>
    <name evidence="2" type="ORF">D641_0101690</name>
</gene>
<dbReference type="EMBL" id="AORC01000002">
    <property type="protein sequence ID" value="EYT51193.1"/>
    <property type="molecule type" value="Genomic_DNA"/>
</dbReference>
<accession>A0A022L5A4</accession>
<proteinExistence type="predicted"/>
<dbReference type="Proteomes" id="UP000019754">
    <property type="component" value="Unassembled WGS sequence"/>
</dbReference>
<dbReference type="SUPFAM" id="SSF54427">
    <property type="entry name" value="NTF2-like"/>
    <property type="match status" value="1"/>
</dbReference>
<dbReference type="HOGENOM" id="CLU_119560_0_2_11"/>
<dbReference type="Gene3D" id="3.10.450.50">
    <property type="match status" value="1"/>
</dbReference>
<evidence type="ECO:0000313" key="2">
    <source>
        <dbReference type="EMBL" id="EYT51193.1"/>
    </source>
</evidence>
<dbReference type="Pfam" id="PF14534">
    <property type="entry name" value="DUF4440"/>
    <property type="match status" value="1"/>
</dbReference>
<reference evidence="2 3" key="1">
    <citation type="journal article" date="2013" name="Genome Announc.">
        <title>Draft genome sequence of an Actinobacterium, Brachybacterium muris strain UCD-AY4.</title>
        <authorList>
            <person name="Lo J.R."/>
            <person name="Lang J.M."/>
            <person name="Darling A.E."/>
            <person name="Eisen J.A."/>
            <person name="Coil D.A."/>
        </authorList>
    </citation>
    <scope>NUCLEOTIDE SEQUENCE [LARGE SCALE GENOMIC DNA]</scope>
    <source>
        <strain evidence="2 3">UCD-AY4</strain>
    </source>
</reference>
<dbReference type="InterPro" id="IPR032710">
    <property type="entry name" value="NTF2-like_dom_sf"/>
</dbReference>
<sequence>MNIPDVQFFVDLETAVWEALVSGDPEADRAMLSEDFLGVYPSGFSDREQHAAPLASGPTMAEYQLSDARVQQVAPDAVMLSYLAEYTVPGSEQSQAMYISSLWQQREGRWWNTFSQDTPVGS</sequence>
<dbReference type="InterPro" id="IPR027843">
    <property type="entry name" value="DUF4440"/>
</dbReference>
<keyword evidence="3" id="KW-1185">Reference proteome</keyword>
<dbReference type="AlphaFoldDB" id="A0A022L5A4"/>
<name>A0A022L5A4_9MICO</name>
<feature type="domain" description="DUF4440" evidence="1">
    <location>
        <begin position="11"/>
        <end position="111"/>
    </location>
</feature>